<protein>
    <submittedName>
        <fullName evidence="1">Uncharacterized protein</fullName>
    </submittedName>
</protein>
<gene>
    <name evidence="1" type="ORF">TSAR_013492</name>
</gene>
<comment type="caution">
    <text evidence="1">The sequence shown here is derived from an EMBL/GenBank/DDBJ whole genome shotgun (WGS) entry which is preliminary data.</text>
</comment>
<accession>A0A232FJ29</accession>
<dbReference type="AlphaFoldDB" id="A0A232FJ29"/>
<reference evidence="1 2" key="1">
    <citation type="journal article" date="2017" name="Curr. Biol.">
        <title>The Evolution of Venom by Co-option of Single-Copy Genes.</title>
        <authorList>
            <person name="Martinson E.O."/>
            <person name="Mrinalini"/>
            <person name="Kelkar Y.D."/>
            <person name="Chang C.H."/>
            <person name="Werren J.H."/>
        </authorList>
    </citation>
    <scope>NUCLEOTIDE SEQUENCE [LARGE SCALE GENOMIC DNA]</scope>
    <source>
        <strain evidence="1 2">Alberta</strain>
        <tissue evidence="1">Whole body</tissue>
    </source>
</reference>
<dbReference type="EMBL" id="NNAY01000156">
    <property type="protein sequence ID" value="OXU30468.1"/>
    <property type="molecule type" value="Genomic_DNA"/>
</dbReference>
<keyword evidence="2" id="KW-1185">Reference proteome</keyword>
<sequence>MELRATRISYPTTTPNYSAYLSPSMVHTVKNSIPGLILSLTQIARFFAIILSFTYPNYSIASPQQHLPDGYRTELL</sequence>
<evidence type="ECO:0000313" key="1">
    <source>
        <dbReference type="EMBL" id="OXU30468.1"/>
    </source>
</evidence>
<name>A0A232FJ29_9HYME</name>
<dbReference type="Proteomes" id="UP000215335">
    <property type="component" value="Unassembled WGS sequence"/>
</dbReference>
<evidence type="ECO:0000313" key="2">
    <source>
        <dbReference type="Proteomes" id="UP000215335"/>
    </source>
</evidence>
<proteinExistence type="predicted"/>
<organism evidence="1 2">
    <name type="scientific">Trichomalopsis sarcophagae</name>
    <dbReference type="NCBI Taxonomy" id="543379"/>
    <lineage>
        <taxon>Eukaryota</taxon>
        <taxon>Metazoa</taxon>
        <taxon>Ecdysozoa</taxon>
        <taxon>Arthropoda</taxon>
        <taxon>Hexapoda</taxon>
        <taxon>Insecta</taxon>
        <taxon>Pterygota</taxon>
        <taxon>Neoptera</taxon>
        <taxon>Endopterygota</taxon>
        <taxon>Hymenoptera</taxon>
        <taxon>Apocrita</taxon>
        <taxon>Proctotrupomorpha</taxon>
        <taxon>Chalcidoidea</taxon>
        <taxon>Pteromalidae</taxon>
        <taxon>Pteromalinae</taxon>
        <taxon>Trichomalopsis</taxon>
    </lineage>
</organism>